<sequence length="374" mass="42762">MEAKYKKIKQSIKSKILEGLIIPHEKISSESELMEQFSVSRHTVRLALGELVNENWLYREQGAGTFCQDRSKIENNQQFEHPTKNIAIVTSYISEYIFPTIIRGAEAYLSDQGYHVSIFNTNNQYIQEKKILSNILSGNYDGVIIEPTNSASSNPNLNYYLKLEKEQIPYVMINATYEELEPTSFMIDDVEGGYMQTEHLLKLGHTSIACMYKTDDAQGQKRLKGYIKAHRDYKTSINPKNMITYCTENEHIKPFEAIKQLIETKNEKPTAMVCYNDQLVLKLMDVLREGKIKIPRDLSFVGYDDSMLAEISEVKLTSIIHPKSQMGLDAAKAMIAMIEKRGLSFDNVALSKLYKPEIKQRQSTTAINKDLIIS</sequence>
<dbReference type="OrthoDB" id="9813468at2"/>
<feature type="domain" description="HTH gntR-type" evidence="4">
    <location>
        <begin position="2"/>
        <end position="70"/>
    </location>
</feature>
<dbReference type="GO" id="GO:0000976">
    <property type="term" value="F:transcription cis-regulatory region binding"/>
    <property type="evidence" value="ECO:0007669"/>
    <property type="project" value="TreeGrafter"/>
</dbReference>
<dbReference type="RefSeq" id="WP_073199953.1">
    <property type="nucleotide sequence ID" value="NZ_FRCZ01000001.1"/>
</dbReference>
<dbReference type="CDD" id="cd07377">
    <property type="entry name" value="WHTH_GntR"/>
    <property type="match status" value="1"/>
</dbReference>
<dbReference type="InterPro" id="IPR028082">
    <property type="entry name" value="Peripla_BP_I"/>
</dbReference>
<dbReference type="PRINTS" id="PR00035">
    <property type="entry name" value="HTHGNTR"/>
</dbReference>
<name>A0A1M7KY46_9BACI</name>
<reference evidence="5 6" key="1">
    <citation type="submission" date="2016-11" db="EMBL/GenBank/DDBJ databases">
        <authorList>
            <person name="Jaros S."/>
            <person name="Januszkiewicz K."/>
            <person name="Wedrychowicz H."/>
        </authorList>
    </citation>
    <scope>NUCLEOTIDE SEQUENCE [LARGE SCALE GENOMIC DNA]</scope>
    <source>
        <strain evidence="5 6">CGMCC 1.10681</strain>
    </source>
</reference>
<accession>A0A1M7KY46</accession>
<keyword evidence="6" id="KW-1185">Reference proteome</keyword>
<dbReference type="SMART" id="SM00345">
    <property type="entry name" value="HTH_GNTR"/>
    <property type="match status" value="1"/>
</dbReference>
<keyword evidence="2" id="KW-0238">DNA-binding</keyword>
<dbReference type="Gene3D" id="1.10.10.10">
    <property type="entry name" value="Winged helix-like DNA-binding domain superfamily/Winged helix DNA-binding domain"/>
    <property type="match status" value="1"/>
</dbReference>
<dbReference type="SUPFAM" id="SSF46785">
    <property type="entry name" value="Winged helix' DNA-binding domain"/>
    <property type="match status" value="1"/>
</dbReference>
<dbReference type="PROSITE" id="PS50949">
    <property type="entry name" value="HTH_GNTR"/>
    <property type="match status" value="1"/>
</dbReference>
<evidence type="ECO:0000259" key="4">
    <source>
        <dbReference type="PROSITE" id="PS50949"/>
    </source>
</evidence>
<dbReference type="InterPro" id="IPR000524">
    <property type="entry name" value="Tscrpt_reg_HTH_GntR"/>
</dbReference>
<gene>
    <name evidence="5" type="ORF">SAMN05216179_0867</name>
</gene>
<keyword evidence="1" id="KW-0805">Transcription regulation</keyword>
<dbReference type="SUPFAM" id="SSF53822">
    <property type="entry name" value="Periplasmic binding protein-like I"/>
    <property type="match status" value="1"/>
</dbReference>
<dbReference type="InterPro" id="IPR036390">
    <property type="entry name" value="WH_DNA-bd_sf"/>
</dbReference>
<dbReference type="Pfam" id="PF00392">
    <property type="entry name" value="GntR"/>
    <property type="match status" value="1"/>
</dbReference>
<proteinExistence type="predicted"/>
<evidence type="ECO:0000256" key="3">
    <source>
        <dbReference type="ARBA" id="ARBA00023163"/>
    </source>
</evidence>
<dbReference type="GO" id="GO:0003700">
    <property type="term" value="F:DNA-binding transcription factor activity"/>
    <property type="evidence" value="ECO:0007669"/>
    <property type="project" value="InterPro"/>
</dbReference>
<dbReference type="InterPro" id="IPR036388">
    <property type="entry name" value="WH-like_DNA-bd_sf"/>
</dbReference>
<dbReference type="EMBL" id="FRCZ01000001">
    <property type="protein sequence ID" value="SHM69978.1"/>
    <property type="molecule type" value="Genomic_DNA"/>
</dbReference>
<protein>
    <submittedName>
        <fullName evidence="5">GntR family transcriptional regulator, arabinose operon transcriptional repressor</fullName>
    </submittedName>
</protein>
<keyword evidence="3" id="KW-0804">Transcription</keyword>
<dbReference type="PANTHER" id="PTHR30146:SF150">
    <property type="entry name" value="ARABINOSE METABOLISM TRANSCRIPTIONAL REPRESSOR"/>
    <property type="match status" value="1"/>
</dbReference>
<dbReference type="Proteomes" id="UP000184184">
    <property type="component" value="Unassembled WGS sequence"/>
</dbReference>
<dbReference type="PANTHER" id="PTHR30146">
    <property type="entry name" value="LACI-RELATED TRANSCRIPTIONAL REPRESSOR"/>
    <property type="match status" value="1"/>
</dbReference>
<evidence type="ECO:0000313" key="6">
    <source>
        <dbReference type="Proteomes" id="UP000184184"/>
    </source>
</evidence>
<evidence type="ECO:0000256" key="1">
    <source>
        <dbReference type="ARBA" id="ARBA00023015"/>
    </source>
</evidence>
<dbReference type="CDD" id="cd01541">
    <property type="entry name" value="PBP1_AraR"/>
    <property type="match status" value="1"/>
</dbReference>
<evidence type="ECO:0000313" key="5">
    <source>
        <dbReference type="EMBL" id="SHM69978.1"/>
    </source>
</evidence>
<dbReference type="STRING" id="1027249.SAMN05216179_0867"/>
<dbReference type="Gene3D" id="3.40.50.2300">
    <property type="match status" value="2"/>
</dbReference>
<evidence type="ECO:0000256" key="2">
    <source>
        <dbReference type="ARBA" id="ARBA00023125"/>
    </source>
</evidence>
<dbReference type="AlphaFoldDB" id="A0A1M7KY46"/>
<organism evidence="5 6">
    <name type="scientific">Gracilibacillus kekensis</name>
    <dbReference type="NCBI Taxonomy" id="1027249"/>
    <lineage>
        <taxon>Bacteria</taxon>
        <taxon>Bacillati</taxon>
        <taxon>Bacillota</taxon>
        <taxon>Bacilli</taxon>
        <taxon>Bacillales</taxon>
        <taxon>Bacillaceae</taxon>
        <taxon>Gracilibacillus</taxon>
    </lineage>
</organism>
<dbReference type="InterPro" id="IPR046335">
    <property type="entry name" value="LacI/GalR-like_sensor"/>
</dbReference>
<dbReference type="Pfam" id="PF13377">
    <property type="entry name" value="Peripla_BP_3"/>
    <property type="match status" value="1"/>
</dbReference>
<dbReference type="InterPro" id="IPR033532">
    <property type="entry name" value="AraR_ligand_bind_dom"/>
</dbReference>